<dbReference type="SUPFAM" id="SSF81324">
    <property type="entry name" value="Voltage-gated potassium channels"/>
    <property type="match status" value="1"/>
</dbReference>
<keyword evidence="10 12" id="KW-0472">Membrane</keyword>
<keyword evidence="8 12" id="KW-1133">Transmembrane helix</keyword>
<dbReference type="AlphaFoldDB" id="A0A060X315"/>
<evidence type="ECO:0000259" key="13">
    <source>
        <dbReference type="Pfam" id="PF00520"/>
    </source>
</evidence>
<evidence type="ECO:0000256" key="2">
    <source>
        <dbReference type="ARBA" id="ARBA00022448"/>
    </source>
</evidence>
<dbReference type="InterPro" id="IPR027359">
    <property type="entry name" value="Volt_channel_dom_sf"/>
</dbReference>
<keyword evidence="7" id="KW-0851">Voltage-gated channel</keyword>
<dbReference type="GO" id="GO:0098703">
    <property type="term" value="P:calcium ion import across plasma membrane"/>
    <property type="evidence" value="ECO:0007669"/>
    <property type="project" value="TreeGrafter"/>
</dbReference>
<keyword evidence="5 12" id="KW-0812">Transmembrane</keyword>
<keyword evidence="2" id="KW-0813">Transport</keyword>
<protein>
    <recommendedName>
        <fullName evidence="13">Ion transport domain-containing protein</fullName>
    </recommendedName>
</protein>
<keyword evidence="3" id="KW-0109">Calcium transport</keyword>
<evidence type="ECO:0000256" key="4">
    <source>
        <dbReference type="ARBA" id="ARBA00022673"/>
    </source>
</evidence>
<evidence type="ECO:0000256" key="10">
    <source>
        <dbReference type="ARBA" id="ARBA00023136"/>
    </source>
</evidence>
<comment type="subcellular location">
    <subcellularLocation>
        <location evidence="1">Membrane</location>
        <topology evidence="1">Multi-pass membrane protein</topology>
    </subcellularLocation>
</comment>
<dbReference type="InterPro" id="IPR005821">
    <property type="entry name" value="Ion_trans_dom"/>
</dbReference>
<name>A0A060X315_ONCMY</name>
<sequence>MCTSQYLDLFITIVIALNVITMAMEHYQQPKELDEALKICNYIFTIVFVLESVFKLVAFGFRRFFKDRSEVTLCLRVGVLISDQISRQNCLVYGHEEMLCEYGPRYSGAKKYLVSHQLCKFSH</sequence>
<evidence type="ECO:0000256" key="1">
    <source>
        <dbReference type="ARBA" id="ARBA00004141"/>
    </source>
</evidence>
<dbReference type="STRING" id="8022.A0A060X315"/>
<evidence type="ECO:0000256" key="5">
    <source>
        <dbReference type="ARBA" id="ARBA00022692"/>
    </source>
</evidence>
<dbReference type="InterPro" id="IPR050599">
    <property type="entry name" value="VDCC_alpha-1_subunit"/>
</dbReference>
<dbReference type="Gene3D" id="1.20.120.350">
    <property type="entry name" value="Voltage-gated potassium channels. Chain C"/>
    <property type="match status" value="1"/>
</dbReference>
<dbReference type="GO" id="GO:0005891">
    <property type="term" value="C:voltage-gated calcium channel complex"/>
    <property type="evidence" value="ECO:0007669"/>
    <property type="project" value="TreeGrafter"/>
</dbReference>
<feature type="transmembrane region" description="Helical" evidence="12">
    <location>
        <begin position="7"/>
        <end position="24"/>
    </location>
</feature>
<evidence type="ECO:0000313" key="14">
    <source>
        <dbReference type="EMBL" id="CDQ74003.1"/>
    </source>
</evidence>
<keyword evidence="9" id="KW-0406">Ion transport</keyword>
<proteinExistence type="predicted"/>
<evidence type="ECO:0000256" key="12">
    <source>
        <dbReference type="SAM" id="Phobius"/>
    </source>
</evidence>
<reference evidence="14" key="2">
    <citation type="submission" date="2014-03" db="EMBL/GenBank/DDBJ databases">
        <authorList>
            <person name="Genoscope - CEA"/>
        </authorList>
    </citation>
    <scope>NUCLEOTIDE SEQUENCE</scope>
</reference>
<evidence type="ECO:0000256" key="6">
    <source>
        <dbReference type="ARBA" id="ARBA00022837"/>
    </source>
</evidence>
<evidence type="ECO:0000256" key="11">
    <source>
        <dbReference type="ARBA" id="ARBA00023303"/>
    </source>
</evidence>
<dbReference type="EMBL" id="FR904944">
    <property type="protein sequence ID" value="CDQ74003.1"/>
    <property type="molecule type" value="Genomic_DNA"/>
</dbReference>
<evidence type="ECO:0000256" key="8">
    <source>
        <dbReference type="ARBA" id="ARBA00022989"/>
    </source>
</evidence>
<feature type="transmembrane region" description="Helical" evidence="12">
    <location>
        <begin position="36"/>
        <end position="58"/>
    </location>
</feature>
<organism evidence="14 15">
    <name type="scientific">Oncorhynchus mykiss</name>
    <name type="common">Rainbow trout</name>
    <name type="synonym">Salmo gairdneri</name>
    <dbReference type="NCBI Taxonomy" id="8022"/>
    <lineage>
        <taxon>Eukaryota</taxon>
        <taxon>Metazoa</taxon>
        <taxon>Chordata</taxon>
        <taxon>Craniata</taxon>
        <taxon>Vertebrata</taxon>
        <taxon>Euteleostomi</taxon>
        <taxon>Actinopterygii</taxon>
        <taxon>Neopterygii</taxon>
        <taxon>Teleostei</taxon>
        <taxon>Protacanthopterygii</taxon>
        <taxon>Salmoniformes</taxon>
        <taxon>Salmonidae</taxon>
        <taxon>Salmoninae</taxon>
        <taxon>Oncorhynchus</taxon>
    </lineage>
</organism>
<dbReference type="PANTHER" id="PTHR45628">
    <property type="entry name" value="VOLTAGE-DEPENDENT CALCIUM CHANNEL TYPE A SUBUNIT ALPHA-1"/>
    <property type="match status" value="1"/>
</dbReference>
<keyword evidence="11" id="KW-0407">Ion channel</keyword>
<dbReference type="GO" id="GO:0008331">
    <property type="term" value="F:high voltage-gated calcium channel activity"/>
    <property type="evidence" value="ECO:0007669"/>
    <property type="project" value="TreeGrafter"/>
</dbReference>
<keyword evidence="4" id="KW-0107">Calcium channel</keyword>
<dbReference type="Pfam" id="PF00520">
    <property type="entry name" value="Ion_trans"/>
    <property type="match status" value="1"/>
</dbReference>
<dbReference type="PANTHER" id="PTHR45628:SF33">
    <property type="entry name" value="VOLTAGE-DEPENDENT T-TYPE CALCIUM CHANNEL SUBUNIT ALPHA-1G"/>
    <property type="match status" value="1"/>
</dbReference>
<reference evidence="14" key="1">
    <citation type="journal article" date="2014" name="Nat. Commun.">
        <title>The rainbow trout genome provides novel insights into evolution after whole-genome duplication in vertebrates.</title>
        <authorList>
            <person name="Berthelot C."/>
            <person name="Brunet F."/>
            <person name="Chalopin D."/>
            <person name="Juanchich A."/>
            <person name="Bernard M."/>
            <person name="Noel B."/>
            <person name="Bento P."/>
            <person name="Da Silva C."/>
            <person name="Labadie K."/>
            <person name="Alberti A."/>
            <person name="Aury J.M."/>
            <person name="Louis A."/>
            <person name="Dehais P."/>
            <person name="Bardou P."/>
            <person name="Montfort J."/>
            <person name="Klopp C."/>
            <person name="Cabau C."/>
            <person name="Gaspin C."/>
            <person name="Thorgaard G.H."/>
            <person name="Boussaha M."/>
            <person name="Quillet E."/>
            <person name="Guyomard R."/>
            <person name="Galiana D."/>
            <person name="Bobe J."/>
            <person name="Volff J.N."/>
            <person name="Genet C."/>
            <person name="Wincker P."/>
            <person name="Jaillon O."/>
            <person name="Roest Crollius H."/>
            <person name="Guiguen Y."/>
        </authorList>
    </citation>
    <scope>NUCLEOTIDE SEQUENCE [LARGE SCALE GENOMIC DNA]</scope>
</reference>
<accession>A0A060X315</accession>
<evidence type="ECO:0000256" key="9">
    <source>
        <dbReference type="ARBA" id="ARBA00023065"/>
    </source>
</evidence>
<gene>
    <name evidence="14" type="ORF">GSONMT00055207001</name>
</gene>
<keyword evidence="6" id="KW-0106">Calcium</keyword>
<feature type="domain" description="Ion transport" evidence="13">
    <location>
        <begin position="5"/>
        <end position="81"/>
    </location>
</feature>
<evidence type="ECO:0000313" key="15">
    <source>
        <dbReference type="Proteomes" id="UP000193380"/>
    </source>
</evidence>
<dbReference type="PaxDb" id="8022-A0A060X315"/>
<evidence type="ECO:0000256" key="7">
    <source>
        <dbReference type="ARBA" id="ARBA00022882"/>
    </source>
</evidence>
<dbReference type="Proteomes" id="UP000193380">
    <property type="component" value="Unassembled WGS sequence"/>
</dbReference>
<evidence type="ECO:0000256" key="3">
    <source>
        <dbReference type="ARBA" id="ARBA00022568"/>
    </source>
</evidence>